<organism evidence="3 4">
    <name type="scientific">Psilocybe cyanescens</name>
    <dbReference type="NCBI Taxonomy" id="93625"/>
    <lineage>
        <taxon>Eukaryota</taxon>
        <taxon>Fungi</taxon>
        <taxon>Dikarya</taxon>
        <taxon>Basidiomycota</taxon>
        <taxon>Agaricomycotina</taxon>
        <taxon>Agaricomycetes</taxon>
        <taxon>Agaricomycetidae</taxon>
        <taxon>Agaricales</taxon>
        <taxon>Agaricineae</taxon>
        <taxon>Strophariaceae</taxon>
        <taxon>Psilocybe</taxon>
    </lineage>
</organism>
<feature type="compositionally biased region" description="Low complexity" evidence="1">
    <location>
        <begin position="1"/>
        <end position="22"/>
    </location>
</feature>
<feature type="transmembrane region" description="Helical" evidence="2">
    <location>
        <begin position="238"/>
        <end position="260"/>
    </location>
</feature>
<dbReference type="OrthoDB" id="3358294at2759"/>
<feature type="compositionally biased region" description="Low complexity" evidence="1">
    <location>
        <begin position="69"/>
        <end position="80"/>
    </location>
</feature>
<evidence type="ECO:0000256" key="1">
    <source>
        <dbReference type="SAM" id="MobiDB-lite"/>
    </source>
</evidence>
<keyword evidence="4" id="KW-1185">Reference proteome</keyword>
<protein>
    <submittedName>
        <fullName evidence="3">Uncharacterized protein</fullName>
    </submittedName>
</protein>
<evidence type="ECO:0000313" key="4">
    <source>
        <dbReference type="Proteomes" id="UP000283269"/>
    </source>
</evidence>
<evidence type="ECO:0000313" key="3">
    <source>
        <dbReference type="EMBL" id="PPQ80203.1"/>
    </source>
</evidence>
<sequence length="263" mass="28566">MSSANLTSSSPTLLSSPPVTNSQIVTQTPSRPAELDASTSTPPTTSSITTSSSTRQDHDYPPIPPYSLHPPNDIPISITAPSPPPEGADTGESDLQQYIMAHDHGGAGVSRRLPEAFPVDLLSLRSSQGPPETLPAYGSNDPPSYRRPIENAPAEPQTLAMHFFKFGFFFPAFWVFGALMLITPLRSPNPLSPVAQLSVWPPNTAFVEWCNENVRTEEDKREFLAKMHEVEIKWARRCLIALGMLACFGVAVGVTIFAVLKAQ</sequence>
<dbReference type="EMBL" id="NHYD01003342">
    <property type="protein sequence ID" value="PPQ80203.1"/>
    <property type="molecule type" value="Genomic_DNA"/>
</dbReference>
<feature type="compositionally biased region" description="Low complexity" evidence="1">
    <location>
        <begin position="38"/>
        <end position="54"/>
    </location>
</feature>
<gene>
    <name evidence="3" type="ORF">CVT25_003556</name>
</gene>
<comment type="caution">
    <text evidence="3">The sequence shown here is derived from an EMBL/GenBank/DDBJ whole genome shotgun (WGS) entry which is preliminary data.</text>
</comment>
<proteinExistence type="predicted"/>
<name>A0A409WNX2_PSICY</name>
<keyword evidence="2" id="KW-0812">Transmembrane</keyword>
<keyword evidence="2" id="KW-1133">Transmembrane helix</keyword>
<accession>A0A409WNX2</accession>
<evidence type="ECO:0000256" key="2">
    <source>
        <dbReference type="SAM" id="Phobius"/>
    </source>
</evidence>
<feature type="region of interest" description="Disordered" evidence="1">
    <location>
        <begin position="1"/>
        <end position="92"/>
    </location>
</feature>
<keyword evidence="2" id="KW-0472">Membrane</keyword>
<dbReference type="Proteomes" id="UP000283269">
    <property type="component" value="Unassembled WGS sequence"/>
</dbReference>
<reference evidence="3 4" key="1">
    <citation type="journal article" date="2018" name="Evol. Lett.">
        <title>Horizontal gene cluster transfer increased hallucinogenic mushroom diversity.</title>
        <authorList>
            <person name="Reynolds H.T."/>
            <person name="Vijayakumar V."/>
            <person name="Gluck-Thaler E."/>
            <person name="Korotkin H.B."/>
            <person name="Matheny P.B."/>
            <person name="Slot J.C."/>
        </authorList>
    </citation>
    <scope>NUCLEOTIDE SEQUENCE [LARGE SCALE GENOMIC DNA]</scope>
    <source>
        <strain evidence="3 4">2631</strain>
    </source>
</reference>
<dbReference type="AlphaFoldDB" id="A0A409WNX2"/>
<dbReference type="InParanoid" id="A0A409WNX2"/>
<feature type="transmembrane region" description="Helical" evidence="2">
    <location>
        <begin position="163"/>
        <end position="182"/>
    </location>
</feature>